<evidence type="ECO:0000256" key="2">
    <source>
        <dbReference type="ARBA" id="ARBA00022857"/>
    </source>
</evidence>
<dbReference type="Pfam" id="PF00106">
    <property type="entry name" value="adh_short"/>
    <property type="match status" value="1"/>
</dbReference>
<dbReference type="EMBL" id="WTYJ01000004">
    <property type="protein sequence ID" value="MXP00496.1"/>
    <property type="molecule type" value="Genomic_DNA"/>
</dbReference>
<dbReference type="Proteomes" id="UP000469430">
    <property type="component" value="Unassembled WGS sequence"/>
</dbReference>
<dbReference type="InterPro" id="IPR002347">
    <property type="entry name" value="SDR_fam"/>
</dbReference>
<dbReference type="RefSeq" id="WP_161392239.1">
    <property type="nucleotide sequence ID" value="NZ_JBHSCP010000003.1"/>
</dbReference>
<dbReference type="GO" id="GO:0016491">
    <property type="term" value="F:oxidoreductase activity"/>
    <property type="evidence" value="ECO:0007669"/>
    <property type="project" value="UniProtKB-KW"/>
</dbReference>
<dbReference type="InterPro" id="IPR057326">
    <property type="entry name" value="KR_dom"/>
</dbReference>
<gene>
    <name evidence="6" type="ORF">GRI97_16015</name>
</gene>
<accession>A0A6I4TWD4</accession>
<dbReference type="PANTHER" id="PTHR43391:SF14">
    <property type="entry name" value="DEHYDROGENASE_REDUCTASE SDR FAMILY PROTEIN 7-LIKE"/>
    <property type="match status" value="1"/>
</dbReference>
<name>A0A6I4TWD4_9SPHN</name>
<dbReference type="InterPro" id="IPR020904">
    <property type="entry name" value="Sc_DH/Rdtase_CS"/>
</dbReference>
<dbReference type="CDD" id="cd05233">
    <property type="entry name" value="SDR_c"/>
    <property type="match status" value="1"/>
</dbReference>
<evidence type="ECO:0000256" key="3">
    <source>
        <dbReference type="ARBA" id="ARBA00023002"/>
    </source>
</evidence>
<dbReference type="PANTHER" id="PTHR43391">
    <property type="entry name" value="RETINOL DEHYDROGENASE-RELATED"/>
    <property type="match status" value="1"/>
</dbReference>
<organism evidence="6 7">
    <name type="scientific">Croceibacterium xixiisoli</name>
    <dbReference type="NCBI Taxonomy" id="1476466"/>
    <lineage>
        <taxon>Bacteria</taxon>
        <taxon>Pseudomonadati</taxon>
        <taxon>Pseudomonadota</taxon>
        <taxon>Alphaproteobacteria</taxon>
        <taxon>Sphingomonadales</taxon>
        <taxon>Erythrobacteraceae</taxon>
        <taxon>Croceibacterium</taxon>
    </lineage>
</organism>
<keyword evidence="7" id="KW-1185">Reference proteome</keyword>
<dbReference type="Gene3D" id="3.40.50.720">
    <property type="entry name" value="NAD(P)-binding Rossmann-like Domain"/>
    <property type="match status" value="1"/>
</dbReference>
<feature type="domain" description="Ketoreductase" evidence="5">
    <location>
        <begin position="8"/>
        <end position="193"/>
    </location>
</feature>
<dbReference type="SMART" id="SM00822">
    <property type="entry name" value="PKS_KR"/>
    <property type="match status" value="1"/>
</dbReference>
<dbReference type="OrthoDB" id="7403165at2"/>
<comment type="similarity">
    <text evidence="1 4">Belongs to the short-chain dehydrogenases/reductases (SDR) family.</text>
</comment>
<dbReference type="PROSITE" id="PS00061">
    <property type="entry name" value="ADH_SHORT"/>
    <property type="match status" value="1"/>
</dbReference>
<keyword evidence="3" id="KW-0560">Oxidoreductase</keyword>
<proteinExistence type="inferred from homology"/>
<reference evidence="6 7" key="1">
    <citation type="submission" date="2019-12" db="EMBL/GenBank/DDBJ databases">
        <title>Genomic-based taxomic classification of the family Erythrobacteraceae.</title>
        <authorList>
            <person name="Xu L."/>
        </authorList>
    </citation>
    <scope>NUCLEOTIDE SEQUENCE [LARGE SCALE GENOMIC DNA]</scope>
    <source>
        <strain evidence="6 7">S36</strain>
    </source>
</reference>
<dbReference type="PRINTS" id="PR00081">
    <property type="entry name" value="GDHRDH"/>
</dbReference>
<comment type="caution">
    <text evidence="6">The sequence shown here is derived from an EMBL/GenBank/DDBJ whole genome shotgun (WGS) entry which is preliminary data.</text>
</comment>
<evidence type="ECO:0000313" key="7">
    <source>
        <dbReference type="Proteomes" id="UP000469430"/>
    </source>
</evidence>
<dbReference type="SUPFAM" id="SSF51735">
    <property type="entry name" value="NAD(P)-binding Rossmann-fold domains"/>
    <property type="match status" value="1"/>
</dbReference>
<protein>
    <submittedName>
        <fullName evidence="6">SDR family NAD(P)-dependent oxidoreductase</fullName>
    </submittedName>
</protein>
<evidence type="ECO:0000259" key="5">
    <source>
        <dbReference type="SMART" id="SM00822"/>
    </source>
</evidence>
<evidence type="ECO:0000313" key="6">
    <source>
        <dbReference type="EMBL" id="MXP00496.1"/>
    </source>
</evidence>
<dbReference type="PRINTS" id="PR00080">
    <property type="entry name" value="SDRFAMILY"/>
</dbReference>
<sequence length="303" mass="32055">MTKHLGGQVALITGGASGMGRGMAEAFARDGMIVAIADMRGDALAATTAELAEAGLRVLPVLLDVTDRAAWVAAVDLVERELGPVQVLVGNAGIGLTGMMRDMTYKDWDFSMGVNFGGVLNGLMTVLPRLLDRGLSGHLVVTSSTAGLTAVDGAASYCAAKFAVTGMMEALAGELHGTGVDVSIFCPGPVQTDIGANLDRVRPAHLRNEHVTEDPISPKSPVVQSLFMTAEEVGRRVLAGMKRRDLYILTHPEFAGGIAARSEALTRAIPDEPPHEERARYLQQFGTLLLNPVYARQQKVVPA</sequence>
<keyword evidence="2" id="KW-0521">NADP</keyword>
<evidence type="ECO:0000256" key="1">
    <source>
        <dbReference type="ARBA" id="ARBA00006484"/>
    </source>
</evidence>
<dbReference type="AlphaFoldDB" id="A0A6I4TWD4"/>
<dbReference type="InterPro" id="IPR036291">
    <property type="entry name" value="NAD(P)-bd_dom_sf"/>
</dbReference>
<evidence type="ECO:0000256" key="4">
    <source>
        <dbReference type="RuleBase" id="RU000363"/>
    </source>
</evidence>